<dbReference type="EMBL" id="CZBP01000027">
    <property type="protein sequence ID" value="CUQ29254.1"/>
    <property type="molecule type" value="Genomic_DNA"/>
</dbReference>
<dbReference type="Proteomes" id="UP000095447">
    <property type="component" value="Unassembled WGS sequence"/>
</dbReference>
<dbReference type="InterPro" id="IPR011006">
    <property type="entry name" value="CheY-like_superfamily"/>
</dbReference>
<dbReference type="Gene3D" id="2.40.50.1020">
    <property type="entry name" value="LytTr DNA-binding domain"/>
    <property type="match status" value="1"/>
</dbReference>
<dbReference type="SUPFAM" id="SSF52172">
    <property type="entry name" value="CheY-like"/>
    <property type="match status" value="1"/>
</dbReference>
<feature type="modified residue" description="4-aspartylphosphate" evidence="3">
    <location>
        <position position="60"/>
    </location>
</feature>
<dbReference type="RefSeq" id="WP_008707876.1">
    <property type="nucleotide sequence ID" value="NZ_CYZA01000021.1"/>
</dbReference>
<dbReference type="GO" id="GO:0000156">
    <property type="term" value="F:phosphorelay response regulator activity"/>
    <property type="evidence" value="ECO:0007669"/>
    <property type="project" value="InterPro"/>
</dbReference>
<dbReference type="InterPro" id="IPR007492">
    <property type="entry name" value="LytTR_DNA-bd_dom"/>
</dbReference>
<evidence type="ECO:0000313" key="7">
    <source>
        <dbReference type="EMBL" id="CUO40858.1"/>
    </source>
</evidence>
<accession>A0A174EW05</accession>
<evidence type="ECO:0000313" key="10">
    <source>
        <dbReference type="Proteomes" id="UP000095645"/>
    </source>
</evidence>
<dbReference type="SMART" id="SM00448">
    <property type="entry name" value="REC"/>
    <property type="match status" value="1"/>
</dbReference>
<dbReference type="GeneID" id="75077749"/>
<dbReference type="Gene3D" id="3.40.50.2300">
    <property type="match status" value="1"/>
</dbReference>
<dbReference type="InterPro" id="IPR046947">
    <property type="entry name" value="LytR-like"/>
</dbReference>
<dbReference type="SMART" id="SM00850">
    <property type="entry name" value="LytTR"/>
    <property type="match status" value="1"/>
</dbReference>
<proteinExistence type="predicted"/>
<evidence type="ECO:0000313" key="9">
    <source>
        <dbReference type="Proteomes" id="UP000095447"/>
    </source>
</evidence>
<dbReference type="PANTHER" id="PTHR37299">
    <property type="entry name" value="TRANSCRIPTIONAL REGULATOR-RELATED"/>
    <property type="match status" value="1"/>
</dbReference>
<dbReference type="EMBL" id="CYZA01000021">
    <property type="protein sequence ID" value="CUO40858.1"/>
    <property type="molecule type" value="Genomic_DNA"/>
</dbReference>
<dbReference type="EMBL" id="CYZP01000023">
    <property type="protein sequence ID" value="CUO34063.1"/>
    <property type="molecule type" value="Genomic_DNA"/>
</dbReference>
<feature type="domain" description="HTH LytTR-type" evidence="5">
    <location>
        <begin position="144"/>
        <end position="206"/>
    </location>
</feature>
<feature type="domain" description="Response regulatory" evidence="4">
    <location>
        <begin position="3"/>
        <end position="123"/>
    </location>
</feature>
<dbReference type="Pfam" id="PF00072">
    <property type="entry name" value="Response_reg"/>
    <property type="match status" value="1"/>
</dbReference>
<evidence type="ECO:0000259" key="5">
    <source>
        <dbReference type="PROSITE" id="PS50930"/>
    </source>
</evidence>
<evidence type="ECO:0000313" key="11">
    <source>
        <dbReference type="Proteomes" id="UP000095762"/>
    </source>
</evidence>
<evidence type="ECO:0000313" key="8">
    <source>
        <dbReference type="EMBL" id="CUQ29254.1"/>
    </source>
</evidence>
<dbReference type="PANTHER" id="PTHR37299:SF1">
    <property type="entry name" value="STAGE 0 SPORULATION PROTEIN A HOMOLOG"/>
    <property type="match status" value="1"/>
</dbReference>
<dbReference type="AlphaFoldDB" id="A0A174EW05"/>
<dbReference type="PROSITE" id="PS50930">
    <property type="entry name" value="HTH_LYTTR"/>
    <property type="match status" value="1"/>
</dbReference>
<dbReference type="Pfam" id="PF04397">
    <property type="entry name" value="LytTR"/>
    <property type="match status" value="1"/>
</dbReference>
<evidence type="ECO:0000256" key="2">
    <source>
        <dbReference type="ARBA" id="ARBA00024867"/>
    </source>
</evidence>
<dbReference type="Proteomes" id="UP000095762">
    <property type="component" value="Unassembled WGS sequence"/>
</dbReference>
<keyword evidence="3" id="KW-0597">Phosphoprotein</keyword>
<organism evidence="7 9">
    <name type="scientific">Blautia obeum</name>
    <dbReference type="NCBI Taxonomy" id="40520"/>
    <lineage>
        <taxon>Bacteria</taxon>
        <taxon>Bacillati</taxon>
        <taxon>Bacillota</taxon>
        <taxon>Clostridia</taxon>
        <taxon>Lachnospirales</taxon>
        <taxon>Lachnospiraceae</taxon>
        <taxon>Blautia</taxon>
    </lineage>
</organism>
<sequence>MKTIVVCDDVEIERLLLKEILCQYFEEINEEVSIVEYDSGETLIADVEEGYIAMDLLFLDICMKKLNGMETARKLRQIQCKVPIIFLTASPDYAIESYEVQASGYLLKSFSEEKLMKLLNRILKTDMKRRVAIKNRRQYRYPCTDDIMYIDSDKHNVTLHLSDGSEIITVDKLGEIEKRINEKRFLRCHQSYLVNMDYIKDVEDDFIMEDGTLVPIRVRGRKEILDTYYDYFVNHFGDSKDTFAE</sequence>
<dbReference type="Proteomes" id="UP000095645">
    <property type="component" value="Unassembled WGS sequence"/>
</dbReference>
<evidence type="ECO:0000256" key="1">
    <source>
        <dbReference type="ARBA" id="ARBA00018672"/>
    </source>
</evidence>
<evidence type="ECO:0000256" key="3">
    <source>
        <dbReference type="PROSITE-ProRule" id="PRU00169"/>
    </source>
</evidence>
<dbReference type="GO" id="GO:0003677">
    <property type="term" value="F:DNA binding"/>
    <property type="evidence" value="ECO:0007669"/>
    <property type="project" value="InterPro"/>
</dbReference>
<gene>
    <name evidence="7" type="primary">lytR_2</name>
    <name evidence="8" type="synonym">lytR_3</name>
    <name evidence="6" type="synonym">lytR_5</name>
    <name evidence="7" type="ORF">ERS852395_02944</name>
    <name evidence="6" type="ORF">ERS852476_02576</name>
    <name evidence="8" type="ORF">ERS852569_02917</name>
</gene>
<protein>
    <recommendedName>
        <fullName evidence="1">Stage 0 sporulation protein A homolog</fullName>
    </recommendedName>
</protein>
<evidence type="ECO:0000313" key="6">
    <source>
        <dbReference type="EMBL" id="CUO34063.1"/>
    </source>
</evidence>
<dbReference type="PROSITE" id="PS50110">
    <property type="entry name" value="RESPONSE_REGULATORY"/>
    <property type="match status" value="1"/>
</dbReference>
<reference evidence="9 10" key="1">
    <citation type="submission" date="2015-09" db="EMBL/GenBank/DDBJ databases">
        <authorList>
            <consortium name="Pathogen Informatics"/>
        </authorList>
    </citation>
    <scope>NUCLEOTIDE SEQUENCE [LARGE SCALE GENOMIC DNA]</scope>
    <source>
        <strain evidence="7 9">2789STDY5608838</strain>
        <strain evidence="6 10">2789STDY5834861</strain>
        <strain evidence="8 11">2789STDY5834957</strain>
    </source>
</reference>
<name>A0A174EW05_9FIRM</name>
<evidence type="ECO:0000259" key="4">
    <source>
        <dbReference type="PROSITE" id="PS50110"/>
    </source>
</evidence>
<dbReference type="InterPro" id="IPR001789">
    <property type="entry name" value="Sig_transdc_resp-reg_receiver"/>
</dbReference>
<comment type="function">
    <text evidence="2">May play the central regulatory role in sporulation. It may be an element of the effector pathway responsible for the activation of sporulation genes in response to nutritional stress. Spo0A may act in concert with spo0H (a sigma factor) to control the expression of some genes that are critical to the sporulation process.</text>
</comment>